<protein>
    <submittedName>
        <fullName evidence="2">Chromosome 2, complete genome</fullName>
    </submittedName>
</protein>
<keyword evidence="4" id="KW-1185">Reference proteome</keyword>
<proteinExistence type="predicted"/>
<feature type="compositionally biased region" description="Polar residues" evidence="1">
    <location>
        <begin position="133"/>
        <end position="158"/>
    </location>
</feature>
<evidence type="ECO:0000256" key="1">
    <source>
        <dbReference type="SAM" id="MobiDB-lite"/>
    </source>
</evidence>
<accession>A0A0E0S174</accession>
<dbReference type="InParanoid" id="A0A098DE79"/>
<reference evidence="3 4" key="2">
    <citation type="journal article" date="2010" name="Nature">
        <title>Comparative genomics reveals mobile pathogenicity chromosomes in Fusarium.</title>
        <authorList>
            <person name="Ma L.J."/>
            <person name="van der Does H.C."/>
            <person name="Borkovich K.A."/>
            <person name="Coleman J.J."/>
            <person name="Daboussi M.J."/>
            <person name="Di Pietro A."/>
            <person name="Dufresne M."/>
            <person name="Freitag M."/>
            <person name="Grabherr M."/>
            <person name="Henrissat B."/>
            <person name="Houterman P.M."/>
            <person name="Kang S."/>
            <person name="Shim W.B."/>
            <person name="Woloshuk C."/>
            <person name="Xie X."/>
            <person name="Xu J.R."/>
            <person name="Antoniw J."/>
            <person name="Baker S.E."/>
            <person name="Bluhm B.H."/>
            <person name="Breakspear A."/>
            <person name="Brown D.W."/>
            <person name="Butchko R.A."/>
            <person name="Chapman S."/>
            <person name="Coulson R."/>
            <person name="Coutinho P.M."/>
            <person name="Danchin E.G."/>
            <person name="Diener A."/>
            <person name="Gale L.R."/>
            <person name="Gardiner D.M."/>
            <person name="Goff S."/>
            <person name="Hammond-Kosack K.E."/>
            <person name="Hilburn K."/>
            <person name="Hua-Van A."/>
            <person name="Jonkers W."/>
            <person name="Kazan K."/>
            <person name="Kodira C.D."/>
            <person name="Koehrsen M."/>
            <person name="Kumar L."/>
            <person name="Lee Y.H."/>
            <person name="Li L."/>
            <person name="Manners J.M."/>
            <person name="Miranda-Saavedra D."/>
            <person name="Mukherjee M."/>
            <person name="Park G."/>
            <person name="Park J."/>
            <person name="Park S.Y."/>
            <person name="Proctor R.H."/>
            <person name="Regev A."/>
            <person name="Ruiz-Roldan M.C."/>
            <person name="Sain D."/>
            <person name="Sakthikumar S."/>
            <person name="Sykes S."/>
            <person name="Schwartz D.C."/>
            <person name="Turgeon B.G."/>
            <person name="Wapinski I."/>
            <person name="Yoder O."/>
            <person name="Young S."/>
            <person name="Zeng Q."/>
            <person name="Zhou S."/>
            <person name="Galagan J."/>
            <person name="Cuomo C.A."/>
            <person name="Kistler H.C."/>
            <person name="Rep M."/>
        </authorList>
    </citation>
    <scope>GENOME REANNOTATION</scope>
    <source>
        <strain evidence="4">ATCC MYA-4620 / CBS 123657 / FGSC 9075 / NRRL 31084 / PH-1</strain>
        <strain evidence="3">PH-1 / ATCC MYA-4620 / FGSC 9075 / NRRL 31084</strain>
    </source>
</reference>
<dbReference type="Proteomes" id="UP000070720">
    <property type="component" value="Chromosome 2"/>
</dbReference>
<evidence type="ECO:0000313" key="3">
    <source>
        <dbReference type="EnsemblFungi" id="CEF77249"/>
    </source>
</evidence>
<reference evidence="2 4" key="3">
    <citation type="journal article" date="2015" name="BMC Genomics">
        <title>The completed genome sequence of the pathogenic ascomycete fungus Fusarium graminearum.</title>
        <authorList>
            <person name="King R."/>
            <person name="Urban M."/>
            <person name="Hammond-Kosack M.C."/>
            <person name="Hassani-Pak K."/>
            <person name="Hammond-Kosack K.E."/>
        </authorList>
    </citation>
    <scope>NUCLEOTIDE SEQUENCE [LARGE SCALE GENOMIC DNA]</scope>
    <source>
        <strain evidence="4">ATCC MYA-4620 / CBS 123657 / FGSC 9075 / NRRL 31084 / PH-1</strain>
        <strain evidence="2">PH-1</strain>
    </source>
</reference>
<evidence type="ECO:0000313" key="2">
    <source>
        <dbReference type="EMBL" id="CEF77249.1"/>
    </source>
</evidence>
<reference evidence="3" key="4">
    <citation type="submission" date="2017-01" db="UniProtKB">
        <authorList>
            <consortium name="EnsemblFungi"/>
        </authorList>
    </citation>
    <scope>IDENTIFICATION</scope>
    <source>
        <strain evidence="3">PH-1 / ATCC MYA-4620 / FGSC 9075 / NRRL 31084</strain>
    </source>
</reference>
<evidence type="ECO:0000313" key="4">
    <source>
        <dbReference type="Proteomes" id="UP000070720"/>
    </source>
</evidence>
<dbReference type="EnsemblFungi" id="CEF77249">
    <property type="protein sequence ID" value="CEF77249"/>
    <property type="gene ID" value="FGRRES_13290"/>
</dbReference>
<accession>A0A098DE79</accession>
<feature type="region of interest" description="Disordered" evidence="1">
    <location>
        <begin position="114"/>
        <end position="158"/>
    </location>
</feature>
<gene>
    <name evidence="2" type="ORF">FGRAMPH1_01T10893</name>
</gene>
<reference evidence="3 4" key="1">
    <citation type="journal article" date="2007" name="Science">
        <title>The Fusarium graminearum genome reveals a link between localized polymorphism and pathogen specialization.</title>
        <authorList>
            <person name="Cuomo C.A."/>
            <person name="Gueldener U."/>
            <person name="Xu J.-R."/>
            <person name="Trail F."/>
            <person name="Turgeon B.G."/>
            <person name="Di Pietro A."/>
            <person name="Walton J.D."/>
            <person name="Ma L.-J."/>
            <person name="Baker S.E."/>
            <person name="Rep M."/>
            <person name="Adam G."/>
            <person name="Antoniw J."/>
            <person name="Baldwin T."/>
            <person name="Calvo S.E."/>
            <person name="Chang Y.-L."/>
            <person name="DeCaprio D."/>
            <person name="Gale L.R."/>
            <person name="Gnerre S."/>
            <person name="Goswami R.S."/>
            <person name="Hammond-Kosack K."/>
            <person name="Harris L.J."/>
            <person name="Hilburn K."/>
            <person name="Kennell J.C."/>
            <person name="Kroken S."/>
            <person name="Magnuson J.K."/>
            <person name="Mannhaupt G."/>
            <person name="Mauceli E.W."/>
            <person name="Mewes H.-W."/>
            <person name="Mitterbauer R."/>
            <person name="Muehlbauer G."/>
            <person name="Muensterkoetter M."/>
            <person name="Nelson D."/>
            <person name="O'Donnell K."/>
            <person name="Ouellet T."/>
            <person name="Qi W."/>
            <person name="Quesneville H."/>
            <person name="Roncero M.I.G."/>
            <person name="Seong K.-Y."/>
            <person name="Tetko I.V."/>
            <person name="Urban M."/>
            <person name="Waalwijk C."/>
            <person name="Ward T.J."/>
            <person name="Yao J."/>
            <person name="Birren B.W."/>
            <person name="Kistler H.C."/>
        </authorList>
    </citation>
    <scope>NUCLEOTIDE SEQUENCE [LARGE SCALE GENOMIC DNA]</scope>
    <source>
        <strain evidence="4">ATCC MYA-4620 / CBS 123657 / FGSC 9075 / NRRL 31084 / PH-1</strain>
        <strain evidence="3">PH-1 / ATCC MYA-4620 / FGSC 9075 / NRRL 31084</strain>
    </source>
</reference>
<dbReference type="EMBL" id="HG970333">
    <property type="protein sequence ID" value="CEF77249.1"/>
    <property type="molecule type" value="Genomic_DNA"/>
</dbReference>
<organism evidence="2 4">
    <name type="scientific">Gibberella zeae (strain ATCC MYA-4620 / CBS 123657 / FGSC 9075 / NRRL 31084 / PH-1)</name>
    <name type="common">Wheat head blight fungus</name>
    <name type="synonym">Fusarium graminearum</name>
    <dbReference type="NCBI Taxonomy" id="229533"/>
    <lineage>
        <taxon>Eukaryota</taxon>
        <taxon>Fungi</taxon>
        <taxon>Dikarya</taxon>
        <taxon>Ascomycota</taxon>
        <taxon>Pezizomycotina</taxon>
        <taxon>Sordariomycetes</taxon>
        <taxon>Hypocreomycetidae</taxon>
        <taxon>Hypocreales</taxon>
        <taxon>Nectriaceae</taxon>
        <taxon>Fusarium</taxon>
    </lineage>
</organism>
<sequence length="169" mass="18450">MVGNLDLLLSEDLRSEKIAEIVWVVSVGSPAQPCPACLVSSSPSITQQSKKSGSTLWVSICSRSGTQFRNRPQEFTIRDDVFFYKTLQLQYLIVNVSIRESEVGTTHALLPSRNFHVTSSSTGGDEPPRTAPQPETQGSSVNSDQILIQPCPATNRSSGSRKMFGVLLH</sequence>
<dbReference type="VEuPathDB" id="FungiDB:FGRAMPH1_01G10893"/>
<dbReference type="AlphaFoldDB" id="A0A098DE79"/>
<name>A0A098DE79_GIBZE</name>